<reference evidence="2" key="1">
    <citation type="journal article" date="2023" name="Nat. Plants">
        <title>Single-cell RNA sequencing provides a high-resolution roadmap for understanding the multicellular compartmentation of specialized metabolism.</title>
        <authorList>
            <person name="Sun S."/>
            <person name="Shen X."/>
            <person name="Li Y."/>
            <person name="Li Y."/>
            <person name="Wang S."/>
            <person name="Li R."/>
            <person name="Zhang H."/>
            <person name="Shen G."/>
            <person name="Guo B."/>
            <person name="Wei J."/>
            <person name="Xu J."/>
            <person name="St-Pierre B."/>
            <person name="Chen S."/>
            <person name="Sun C."/>
        </authorList>
    </citation>
    <scope>NUCLEOTIDE SEQUENCE [LARGE SCALE GENOMIC DNA]</scope>
</reference>
<comment type="caution">
    <text evidence="1">The sequence shown here is derived from an EMBL/GenBank/DDBJ whole genome shotgun (WGS) entry which is preliminary data.</text>
</comment>
<evidence type="ECO:0000313" key="2">
    <source>
        <dbReference type="Proteomes" id="UP001060085"/>
    </source>
</evidence>
<gene>
    <name evidence="1" type="ORF">M9H77_21400</name>
</gene>
<sequence>MFGPQPSPYRPGDPYILQFRLSHMTSKDSMLLRLHWMTLDVMYADEVHWTSYPLSEIHRAWASHYIEIIRYCEYVKPCMADRVMRQCCQRQRNPSQYLRLDCKPCRGPNPTSYRVRYMHVNEFWKNATSHAFVDSEDGVPLWAVDNDYMDCSATDLEEDGTVGGRPLPQEPDVRPSRPRKPLDDRPLRPREPLEELVLFKP</sequence>
<protein>
    <submittedName>
        <fullName evidence="1">Uncharacterized protein</fullName>
    </submittedName>
</protein>
<accession>A0ACC0ANQ2</accession>
<dbReference type="Proteomes" id="UP001060085">
    <property type="component" value="Linkage Group LG05"/>
</dbReference>
<name>A0ACC0ANQ2_CATRO</name>
<organism evidence="1 2">
    <name type="scientific">Catharanthus roseus</name>
    <name type="common">Madagascar periwinkle</name>
    <name type="synonym">Vinca rosea</name>
    <dbReference type="NCBI Taxonomy" id="4058"/>
    <lineage>
        <taxon>Eukaryota</taxon>
        <taxon>Viridiplantae</taxon>
        <taxon>Streptophyta</taxon>
        <taxon>Embryophyta</taxon>
        <taxon>Tracheophyta</taxon>
        <taxon>Spermatophyta</taxon>
        <taxon>Magnoliopsida</taxon>
        <taxon>eudicotyledons</taxon>
        <taxon>Gunneridae</taxon>
        <taxon>Pentapetalae</taxon>
        <taxon>asterids</taxon>
        <taxon>lamiids</taxon>
        <taxon>Gentianales</taxon>
        <taxon>Apocynaceae</taxon>
        <taxon>Rauvolfioideae</taxon>
        <taxon>Vinceae</taxon>
        <taxon>Catharanthinae</taxon>
        <taxon>Catharanthus</taxon>
    </lineage>
</organism>
<dbReference type="EMBL" id="CM044705">
    <property type="protein sequence ID" value="KAI5662077.1"/>
    <property type="molecule type" value="Genomic_DNA"/>
</dbReference>
<proteinExistence type="predicted"/>
<keyword evidence="2" id="KW-1185">Reference proteome</keyword>
<evidence type="ECO:0000313" key="1">
    <source>
        <dbReference type="EMBL" id="KAI5662077.1"/>
    </source>
</evidence>